<dbReference type="InterPro" id="IPR044135">
    <property type="entry name" value="Met-tRNA-FMT_C"/>
</dbReference>
<dbReference type="InterPro" id="IPR005793">
    <property type="entry name" value="Formyl_trans_C"/>
</dbReference>
<dbReference type="InterPro" id="IPR041711">
    <property type="entry name" value="Met-tRNA-FMT_N"/>
</dbReference>
<feature type="domain" description="Formyl transferase C-terminal" evidence="10">
    <location>
        <begin position="205"/>
        <end position="301"/>
    </location>
</feature>
<organism evidence="11 12">
    <name type="scientific">Microvirga puerhi</name>
    <dbReference type="NCBI Taxonomy" id="2876078"/>
    <lineage>
        <taxon>Bacteria</taxon>
        <taxon>Pseudomonadati</taxon>
        <taxon>Pseudomonadota</taxon>
        <taxon>Alphaproteobacteria</taxon>
        <taxon>Hyphomicrobiales</taxon>
        <taxon>Methylobacteriaceae</taxon>
        <taxon>Microvirga</taxon>
    </lineage>
</organism>
<proteinExistence type="inferred from homology"/>
<evidence type="ECO:0000256" key="6">
    <source>
        <dbReference type="ARBA" id="ARBA00022917"/>
    </source>
</evidence>
<feature type="domain" description="Formyl transferase N-terminal" evidence="9">
    <location>
        <begin position="4"/>
        <end position="182"/>
    </location>
</feature>
<protein>
    <recommendedName>
        <fullName evidence="4 8">Methionyl-tRNA formyltransferase</fullName>
        <ecNumber evidence="3 8">2.1.2.9</ecNumber>
    </recommendedName>
</protein>
<dbReference type="InterPro" id="IPR036477">
    <property type="entry name" value="Formyl_transf_N_sf"/>
</dbReference>
<dbReference type="NCBIfam" id="TIGR00460">
    <property type="entry name" value="fmt"/>
    <property type="match status" value="1"/>
</dbReference>
<dbReference type="InterPro" id="IPR005794">
    <property type="entry name" value="Fmt"/>
</dbReference>
<evidence type="ECO:0000256" key="4">
    <source>
        <dbReference type="ARBA" id="ARBA00016014"/>
    </source>
</evidence>
<dbReference type="EC" id="2.1.2.9" evidence="3 8"/>
<keyword evidence="5 8" id="KW-0808">Transferase</keyword>
<evidence type="ECO:0000256" key="3">
    <source>
        <dbReference type="ARBA" id="ARBA00012261"/>
    </source>
</evidence>
<evidence type="ECO:0000256" key="2">
    <source>
        <dbReference type="ARBA" id="ARBA00010699"/>
    </source>
</evidence>
<dbReference type="SUPFAM" id="SSF53328">
    <property type="entry name" value="Formyltransferase"/>
    <property type="match status" value="1"/>
</dbReference>
<evidence type="ECO:0000256" key="1">
    <source>
        <dbReference type="ARBA" id="ARBA00002606"/>
    </source>
</evidence>
<comment type="caution">
    <text evidence="11">The sequence shown here is derived from an EMBL/GenBank/DDBJ whole genome shotgun (WGS) entry which is preliminary data.</text>
</comment>
<feature type="binding site" evidence="8">
    <location>
        <begin position="111"/>
        <end position="114"/>
    </location>
    <ligand>
        <name>(6S)-5,6,7,8-tetrahydrofolate</name>
        <dbReference type="ChEBI" id="CHEBI:57453"/>
    </ligand>
</feature>
<keyword evidence="12" id="KW-1185">Reference proteome</keyword>
<name>A0ABS7VN38_9HYPH</name>
<comment type="similarity">
    <text evidence="2 8">Belongs to the Fmt family.</text>
</comment>
<evidence type="ECO:0000259" key="9">
    <source>
        <dbReference type="Pfam" id="PF00551"/>
    </source>
</evidence>
<dbReference type="PANTHER" id="PTHR11138:SF5">
    <property type="entry name" value="METHIONYL-TRNA FORMYLTRANSFERASE, MITOCHONDRIAL"/>
    <property type="match status" value="1"/>
</dbReference>
<dbReference type="InterPro" id="IPR002376">
    <property type="entry name" value="Formyl_transf_N"/>
</dbReference>
<dbReference type="Pfam" id="PF02911">
    <property type="entry name" value="Formyl_trans_C"/>
    <property type="match status" value="1"/>
</dbReference>
<evidence type="ECO:0000256" key="7">
    <source>
        <dbReference type="ARBA" id="ARBA00048558"/>
    </source>
</evidence>
<dbReference type="EMBL" id="JAIRBM010000006">
    <property type="protein sequence ID" value="MBZ6076555.1"/>
    <property type="molecule type" value="Genomic_DNA"/>
</dbReference>
<dbReference type="Gene3D" id="3.40.50.170">
    <property type="entry name" value="Formyl transferase, N-terminal domain"/>
    <property type="match status" value="1"/>
</dbReference>
<dbReference type="PANTHER" id="PTHR11138">
    <property type="entry name" value="METHIONYL-TRNA FORMYLTRANSFERASE"/>
    <property type="match status" value="1"/>
</dbReference>
<dbReference type="Gene3D" id="3.10.25.10">
    <property type="entry name" value="Formyl transferase, C-terminal domain"/>
    <property type="match status" value="1"/>
</dbReference>
<sequence>MSLRVVFMGTPDFAVPTLSEIVGQGHEVVAVYTRAPAAAGRGMELRPSPVHRMAERFGLEVLTPKSLRNEEAAEVFRAHEADVAVVVAYGMILPTSILGRTGLGCLNLHASLLPRWRGAAPIQRAIMAGDKETGVAVMKMEEGLDTGPVAMAERVAITPDMTAGELHDKLMGLGADLMVRALAALSRGGLNFTPQPEQGVTYAHKLTNAEAQIDWAKPAQAVHDHVRGLSPFPGSFFAADFGKGAERVKVLRTAIGDGQGEPGRLLNDKGLVACGDGAVRLLQVQRAGKGPMSAEEFLRGVRLGTGASLA</sequence>
<dbReference type="InterPro" id="IPR011034">
    <property type="entry name" value="Formyl_transferase-like_C_sf"/>
</dbReference>
<evidence type="ECO:0000256" key="8">
    <source>
        <dbReference type="HAMAP-Rule" id="MF_00182"/>
    </source>
</evidence>
<evidence type="ECO:0000313" key="11">
    <source>
        <dbReference type="EMBL" id="MBZ6076555.1"/>
    </source>
</evidence>
<evidence type="ECO:0000259" key="10">
    <source>
        <dbReference type="Pfam" id="PF02911"/>
    </source>
</evidence>
<keyword evidence="6 8" id="KW-0648">Protein biosynthesis</keyword>
<accession>A0ABS7VN38</accession>
<dbReference type="Proteomes" id="UP000704176">
    <property type="component" value="Unassembled WGS sequence"/>
</dbReference>
<reference evidence="11 12" key="1">
    <citation type="submission" date="2021-09" db="EMBL/GenBank/DDBJ databases">
        <title>The complete genome sequence of a new microorganism.</title>
        <authorList>
            <person name="Zi Z."/>
        </authorList>
    </citation>
    <scope>NUCLEOTIDE SEQUENCE [LARGE SCALE GENOMIC DNA]</scope>
    <source>
        <strain evidence="11 12">WGZ8</strain>
    </source>
</reference>
<dbReference type="HAMAP" id="MF_00182">
    <property type="entry name" value="Formyl_trans"/>
    <property type="match status" value="1"/>
</dbReference>
<gene>
    <name evidence="8 11" type="primary">fmt</name>
    <name evidence="11" type="ORF">K9B37_09745</name>
</gene>
<evidence type="ECO:0000313" key="12">
    <source>
        <dbReference type="Proteomes" id="UP000704176"/>
    </source>
</evidence>
<dbReference type="CDD" id="cd08704">
    <property type="entry name" value="Met_tRNA_FMT_C"/>
    <property type="match status" value="1"/>
</dbReference>
<dbReference type="InterPro" id="IPR037022">
    <property type="entry name" value="Formyl_trans_C_sf"/>
</dbReference>
<dbReference type="RefSeq" id="WP_224312882.1">
    <property type="nucleotide sequence ID" value="NZ_JAIRBM010000006.1"/>
</dbReference>
<evidence type="ECO:0000256" key="5">
    <source>
        <dbReference type="ARBA" id="ARBA00022679"/>
    </source>
</evidence>
<dbReference type="Pfam" id="PF00551">
    <property type="entry name" value="Formyl_trans_N"/>
    <property type="match status" value="1"/>
</dbReference>
<dbReference type="CDD" id="cd08646">
    <property type="entry name" value="FMT_core_Met-tRNA-FMT_N"/>
    <property type="match status" value="1"/>
</dbReference>
<comment type="function">
    <text evidence="1 8">Attaches a formyl group to the free amino group of methionyl-tRNA(fMet). The formyl group appears to play a dual role in the initiator identity of N-formylmethionyl-tRNA by promoting its recognition by IF2 and preventing the misappropriation of this tRNA by the elongation apparatus.</text>
</comment>
<dbReference type="GO" id="GO:0004479">
    <property type="term" value="F:methionyl-tRNA formyltransferase activity"/>
    <property type="evidence" value="ECO:0007669"/>
    <property type="project" value="UniProtKB-EC"/>
</dbReference>
<dbReference type="SUPFAM" id="SSF50486">
    <property type="entry name" value="FMT C-terminal domain-like"/>
    <property type="match status" value="1"/>
</dbReference>
<comment type="catalytic activity">
    <reaction evidence="7 8">
        <text>L-methionyl-tRNA(fMet) + (6R)-10-formyltetrahydrofolate = N-formyl-L-methionyl-tRNA(fMet) + (6S)-5,6,7,8-tetrahydrofolate + H(+)</text>
        <dbReference type="Rhea" id="RHEA:24380"/>
        <dbReference type="Rhea" id="RHEA-COMP:9952"/>
        <dbReference type="Rhea" id="RHEA-COMP:9953"/>
        <dbReference type="ChEBI" id="CHEBI:15378"/>
        <dbReference type="ChEBI" id="CHEBI:57453"/>
        <dbReference type="ChEBI" id="CHEBI:78530"/>
        <dbReference type="ChEBI" id="CHEBI:78844"/>
        <dbReference type="ChEBI" id="CHEBI:195366"/>
        <dbReference type="EC" id="2.1.2.9"/>
    </reaction>
</comment>